<name>A0A1G9I7I2_9FIRM</name>
<dbReference type="PROSITE" id="PS50943">
    <property type="entry name" value="HTH_CROC1"/>
    <property type="match status" value="1"/>
</dbReference>
<dbReference type="OrthoDB" id="1928437at2"/>
<dbReference type="CDD" id="cd00093">
    <property type="entry name" value="HTH_XRE"/>
    <property type="match status" value="1"/>
</dbReference>
<reference evidence="2 3" key="1">
    <citation type="submission" date="2016-10" db="EMBL/GenBank/DDBJ databases">
        <authorList>
            <person name="de Groot N.N."/>
        </authorList>
    </citation>
    <scope>NUCLEOTIDE SEQUENCE [LARGE SCALE GENOMIC DNA]</scope>
    <source>
        <strain evidence="2 3">DSM 18346</strain>
    </source>
</reference>
<organism evidence="2 3">
    <name type="scientific">Natronincola ferrireducens</name>
    <dbReference type="NCBI Taxonomy" id="393762"/>
    <lineage>
        <taxon>Bacteria</taxon>
        <taxon>Bacillati</taxon>
        <taxon>Bacillota</taxon>
        <taxon>Clostridia</taxon>
        <taxon>Peptostreptococcales</taxon>
        <taxon>Natronincolaceae</taxon>
        <taxon>Natronincola</taxon>
    </lineage>
</organism>
<dbReference type="Proteomes" id="UP000198718">
    <property type="component" value="Unassembled WGS sequence"/>
</dbReference>
<dbReference type="InterPro" id="IPR010982">
    <property type="entry name" value="Lambda_DNA-bd_dom_sf"/>
</dbReference>
<accession>A0A1G9I7I2</accession>
<feature type="domain" description="HTH cro/C1-type" evidence="1">
    <location>
        <begin position="7"/>
        <end position="61"/>
    </location>
</feature>
<dbReference type="InterPro" id="IPR001387">
    <property type="entry name" value="Cro/C1-type_HTH"/>
</dbReference>
<dbReference type="SUPFAM" id="SSF47413">
    <property type="entry name" value="lambda repressor-like DNA-binding domains"/>
    <property type="match status" value="1"/>
</dbReference>
<protein>
    <submittedName>
        <fullName evidence="2">DNA-binding transcriptional regulator, XRE-family HTH domain</fullName>
    </submittedName>
</protein>
<dbReference type="EMBL" id="FNFP01000010">
    <property type="protein sequence ID" value="SDL21227.1"/>
    <property type="molecule type" value="Genomic_DNA"/>
</dbReference>
<sequence>MEVKNKLKEIRMKEYMLNQKEFAELLEINYRQYNKYENEVVPSLQIALHIAKKLNKPLEEIFYLE</sequence>
<dbReference type="AlphaFoldDB" id="A0A1G9I7I2"/>
<evidence type="ECO:0000313" key="2">
    <source>
        <dbReference type="EMBL" id="SDL21227.1"/>
    </source>
</evidence>
<dbReference type="Gene3D" id="1.10.260.40">
    <property type="entry name" value="lambda repressor-like DNA-binding domains"/>
    <property type="match status" value="1"/>
</dbReference>
<dbReference type="RefSeq" id="WP_090554755.1">
    <property type="nucleotide sequence ID" value="NZ_FNFP01000010.1"/>
</dbReference>
<evidence type="ECO:0000259" key="1">
    <source>
        <dbReference type="PROSITE" id="PS50943"/>
    </source>
</evidence>
<dbReference type="Pfam" id="PF01381">
    <property type="entry name" value="HTH_3"/>
    <property type="match status" value="1"/>
</dbReference>
<keyword evidence="2" id="KW-0238">DNA-binding</keyword>
<dbReference type="GO" id="GO:0003677">
    <property type="term" value="F:DNA binding"/>
    <property type="evidence" value="ECO:0007669"/>
    <property type="project" value="UniProtKB-KW"/>
</dbReference>
<gene>
    <name evidence="2" type="ORF">SAMN05660472_02821</name>
</gene>
<evidence type="ECO:0000313" key="3">
    <source>
        <dbReference type="Proteomes" id="UP000198718"/>
    </source>
</evidence>
<keyword evidence="3" id="KW-1185">Reference proteome</keyword>
<dbReference type="STRING" id="393762.SAMN05660472_02821"/>
<proteinExistence type="predicted"/>
<dbReference type="SMART" id="SM00530">
    <property type="entry name" value="HTH_XRE"/>
    <property type="match status" value="1"/>
</dbReference>